<keyword evidence="1" id="KW-0812">Transmembrane</keyword>
<feature type="transmembrane region" description="Helical" evidence="1">
    <location>
        <begin position="16"/>
        <end position="40"/>
    </location>
</feature>
<sequence length="314" mass="36240">MYLAQAFKVKHDFWRYVIGSIAVIGVNFVAQIPFIIAIVFKDGFSGLSVSDESDLLNILDSNTTLFLILLPFAASLIALYFVVKYLHKQSWRSVTTSRKKIDWKRVFFAFGLWAVVTVILTFIDYYSSPEDYVWNFKFVPFLILFIIAVIFIPLQTSLEEYLFRGYLMQGFGTLFRNKWIPLIMTSLIFGGLHYFNPEVAKLGNTIMIYYIGTGFFLGIMTLMDEGMELALGYHAANNLITALLVTADWTVFRTHSLLRDVSEPVLGFDVFIPVFVIFPTILFIFSRKYKWTNWKDKLFGKVEEPVEEIILGEE</sequence>
<evidence type="ECO:0000259" key="2">
    <source>
        <dbReference type="Pfam" id="PF02517"/>
    </source>
</evidence>
<proteinExistence type="predicted"/>
<keyword evidence="1" id="KW-0472">Membrane</keyword>
<keyword evidence="3" id="KW-0378">Hydrolase</keyword>
<feature type="transmembrane region" description="Helical" evidence="1">
    <location>
        <begin position="264"/>
        <end position="285"/>
    </location>
</feature>
<keyword evidence="3" id="KW-0645">Protease</keyword>
<accession>A0A6P0UTX6</accession>
<feature type="transmembrane region" description="Helical" evidence="1">
    <location>
        <begin position="138"/>
        <end position="158"/>
    </location>
</feature>
<dbReference type="Pfam" id="PF02517">
    <property type="entry name" value="Rce1-like"/>
    <property type="match status" value="1"/>
</dbReference>
<comment type="caution">
    <text evidence="3">The sequence shown here is derived from an EMBL/GenBank/DDBJ whole genome shotgun (WGS) entry which is preliminary data.</text>
</comment>
<feature type="transmembrane region" description="Helical" evidence="1">
    <location>
        <begin position="207"/>
        <end position="223"/>
    </location>
</feature>
<evidence type="ECO:0000313" key="3">
    <source>
        <dbReference type="EMBL" id="NER13876.1"/>
    </source>
</evidence>
<reference evidence="3 4" key="1">
    <citation type="submission" date="2020-01" db="EMBL/GenBank/DDBJ databases">
        <title>Leptobacterium flavescens.</title>
        <authorList>
            <person name="Wang G."/>
        </authorList>
    </citation>
    <scope>NUCLEOTIDE SEQUENCE [LARGE SCALE GENOMIC DNA]</scope>
    <source>
        <strain evidence="3 4">KCTC 22160</strain>
    </source>
</reference>
<dbReference type="Proteomes" id="UP000468581">
    <property type="component" value="Unassembled WGS sequence"/>
</dbReference>
<dbReference type="EMBL" id="JAABOO010000002">
    <property type="protein sequence ID" value="NER13876.1"/>
    <property type="molecule type" value="Genomic_DNA"/>
</dbReference>
<evidence type="ECO:0000313" key="4">
    <source>
        <dbReference type="Proteomes" id="UP000468581"/>
    </source>
</evidence>
<feature type="transmembrane region" description="Helical" evidence="1">
    <location>
        <begin position="106"/>
        <end position="126"/>
    </location>
</feature>
<dbReference type="GO" id="GO:0080120">
    <property type="term" value="P:CAAX-box protein maturation"/>
    <property type="evidence" value="ECO:0007669"/>
    <property type="project" value="UniProtKB-ARBA"/>
</dbReference>
<feature type="domain" description="CAAX prenyl protease 2/Lysostaphin resistance protein A-like" evidence="2">
    <location>
        <begin position="141"/>
        <end position="240"/>
    </location>
</feature>
<keyword evidence="3" id="KW-0482">Metalloprotease</keyword>
<dbReference type="RefSeq" id="WP_163607082.1">
    <property type="nucleotide sequence ID" value="NZ_JAABOO010000002.1"/>
</dbReference>
<evidence type="ECO:0000256" key="1">
    <source>
        <dbReference type="SAM" id="Phobius"/>
    </source>
</evidence>
<feature type="transmembrane region" description="Helical" evidence="1">
    <location>
        <begin position="65"/>
        <end position="86"/>
    </location>
</feature>
<name>A0A6P0UTX6_9FLAO</name>
<dbReference type="InterPro" id="IPR003675">
    <property type="entry name" value="Rce1/LyrA-like_dom"/>
</dbReference>
<feature type="transmembrane region" description="Helical" evidence="1">
    <location>
        <begin position="235"/>
        <end position="252"/>
    </location>
</feature>
<gene>
    <name evidence="3" type="ORF">GWK08_10525</name>
</gene>
<dbReference type="GO" id="GO:0004175">
    <property type="term" value="F:endopeptidase activity"/>
    <property type="evidence" value="ECO:0007669"/>
    <property type="project" value="UniProtKB-ARBA"/>
</dbReference>
<dbReference type="AlphaFoldDB" id="A0A6P0UTX6"/>
<keyword evidence="4" id="KW-1185">Reference proteome</keyword>
<dbReference type="GO" id="GO:0006508">
    <property type="term" value="P:proteolysis"/>
    <property type="evidence" value="ECO:0007669"/>
    <property type="project" value="UniProtKB-KW"/>
</dbReference>
<protein>
    <submittedName>
        <fullName evidence="3">CPBP family intramembrane metalloprotease</fullName>
    </submittedName>
</protein>
<feature type="transmembrane region" description="Helical" evidence="1">
    <location>
        <begin position="179"/>
        <end position="195"/>
    </location>
</feature>
<keyword evidence="1" id="KW-1133">Transmembrane helix</keyword>
<organism evidence="3 4">
    <name type="scientific">Leptobacterium flavescens</name>
    <dbReference type="NCBI Taxonomy" id="472055"/>
    <lineage>
        <taxon>Bacteria</taxon>
        <taxon>Pseudomonadati</taxon>
        <taxon>Bacteroidota</taxon>
        <taxon>Flavobacteriia</taxon>
        <taxon>Flavobacteriales</taxon>
        <taxon>Flavobacteriaceae</taxon>
        <taxon>Leptobacterium</taxon>
    </lineage>
</organism>
<dbReference type="GO" id="GO:0008237">
    <property type="term" value="F:metallopeptidase activity"/>
    <property type="evidence" value="ECO:0007669"/>
    <property type="project" value="UniProtKB-KW"/>
</dbReference>